<dbReference type="AlphaFoldDB" id="A0A329QHJ1"/>
<dbReference type="PANTHER" id="PTHR30213">
    <property type="entry name" value="INNER MEMBRANE PROTEIN YHJD"/>
    <property type="match status" value="1"/>
</dbReference>
<keyword evidence="2" id="KW-1003">Cell membrane</keyword>
<keyword evidence="5 6" id="KW-0472">Membrane</keyword>
<comment type="caution">
    <text evidence="7">The sequence shown here is derived from an EMBL/GenBank/DDBJ whole genome shotgun (WGS) entry which is preliminary data.</text>
</comment>
<reference evidence="7 8" key="1">
    <citation type="submission" date="2018-06" db="EMBL/GenBank/DDBJ databases">
        <title>Phytoactinopolyspora halophila sp. nov., a novel halophilic actinomycete isolated from a saline soil in China.</title>
        <authorList>
            <person name="Tang S.-K."/>
        </authorList>
    </citation>
    <scope>NUCLEOTIDE SEQUENCE [LARGE SCALE GENOMIC DNA]</scope>
    <source>
        <strain evidence="7 8">YIM 96934</strain>
    </source>
</reference>
<feature type="transmembrane region" description="Helical" evidence="6">
    <location>
        <begin position="228"/>
        <end position="247"/>
    </location>
</feature>
<dbReference type="EMBL" id="QMIG01000020">
    <property type="protein sequence ID" value="RAW11451.1"/>
    <property type="molecule type" value="Genomic_DNA"/>
</dbReference>
<keyword evidence="8" id="KW-1185">Reference proteome</keyword>
<evidence type="ECO:0000256" key="6">
    <source>
        <dbReference type="SAM" id="Phobius"/>
    </source>
</evidence>
<organism evidence="7 8">
    <name type="scientific">Phytoactinopolyspora halophila</name>
    <dbReference type="NCBI Taxonomy" id="1981511"/>
    <lineage>
        <taxon>Bacteria</taxon>
        <taxon>Bacillati</taxon>
        <taxon>Actinomycetota</taxon>
        <taxon>Actinomycetes</taxon>
        <taxon>Jiangellales</taxon>
        <taxon>Jiangellaceae</taxon>
        <taxon>Phytoactinopolyspora</taxon>
    </lineage>
</organism>
<feature type="transmembrane region" description="Helical" evidence="6">
    <location>
        <begin position="259"/>
        <end position="285"/>
    </location>
</feature>
<feature type="transmembrane region" description="Helical" evidence="6">
    <location>
        <begin position="49"/>
        <end position="72"/>
    </location>
</feature>
<evidence type="ECO:0000256" key="5">
    <source>
        <dbReference type="ARBA" id="ARBA00023136"/>
    </source>
</evidence>
<evidence type="ECO:0000313" key="7">
    <source>
        <dbReference type="EMBL" id="RAW11451.1"/>
    </source>
</evidence>
<evidence type="ECO:0000256" key="1">
    <source>
        <dbReference type="ARBA" id="ARBA00004651"/>
    </source>
</evidence>
<gene>
    <name evidence="7" type="ORF">DPM12_16590</name>
</gene>
<feature type="transmembrane region" description="Helical" evidence="6">
    <location>
        <begin position="150"/>
        <end position="173"/>
    </location>
</feature>
<protein>
    <submittedName>
        <fullName evidence="7">YihY/virulence factor BrkB family protein</fullName>
    </submittedName>
</protein>
<dbReference type="InterPro" id="IPR017039">
    <property type="entry name" value="Virul_fac_BrkB"/>
</dbReference>
<evidence type="ECO:0000313" key="8">
    <source>
        <dbReference type="Proteomes" id="UP000250462"/>
    </source>
</evidence>
<feature type="transmembrane region" description="Helical" evidence="6">
    <location>
        <begin position="193"/>
        <end position="216"/>
    </location>
</feature>
<evidence type="ECO:0000256" key="3">
    <source>
        <dbReference type="ARBA" id="ARBA00022692"/>
    </source>
</evidence>
<dbReference type="Pfam" id="PF03631">
    <property type="entry name" value="Virul_fac_BrkB"/>
    <property type="match status" value="1"/>
</dbReference>
<dbReference type="Proteomes" id="UP000250462">
    <property type="component" value="Unassembled WGS sequence"/>
</dbReference>
<dbReference type="PIRSF" id="PIRSF035875">
    <property type="entry name" value="RNase_BN"/>
    <property type="match status" value="1"/>
</dbReference>
<accession>A0A329QHJ1</accession>
<dbReference type="GO" id="GO:0005886">
    <property type="term" value="C:plasma membrane"/>
    <property type="evidence" value="ECO:0007669"/>
    <property type="project" value="UniProtKB-SubCell"/>
</dbReference>
<keyword evidence="3 6" id="KW-0812">Transmembrane</keyword>
<comment type="subcellular location">
    <subcellularLocation>
        <location evidence="1">Cell membrane</location>
        <topology evidence="1">Multi-pass membrane protein</topology>
    </subcellularLocation>
</comment>
<keyword evidence="4 6" id="KW-1133">Transmembrane helix</keyword>
<evidence type="ECO:0000256" key="4">
    <source>
        <dbReference type="ARBA" id="ARBA00022989"/>
    </source>
</evidence>
<proteinExistence type="predicted"/>
<feature type="transmembrane region" description="Helical" evidence="6">
    <location>
        <begin position="106"/>
        <end position="125"/>
    </location>
</feature>
<evidence type="ECO:0000256" key="2">
    <source>
        <dbReference type="ARBA" id="ARBA00022475"/>
    </source>
</evidence>
<sequence>MAGVNARLRALWSRARALWVRARALWKWLQPTLPVRAWKRYGNLRGDRLAGAASFYGFFSLFPLLLLASAVASRVAGRAGVETVQQVVDDNFPEIGLDVARFYENAGTVGVVSAIVLIYTGLRWVDSIRAAVRSMWGMDDKPGNIITRKLFDLVALIGLGLLLAVSWGMSVVARHMTQQLLEWFGVEGVDATGVLGVVSWVLSIGVNTLLFAYLLTGLPRIIVPAKEQALTALLGAVVFEILKNFLVQYVLGPGADDTFAAFAAPLALIAWIYVVTRLLMVLAALTAESAIDHLDAEQRDKALAHDSHGGT</sequence>
<name>A0A329QHJ1_9ACTN</name>
<dbReference type="PANTHER" id="PTHR30213:SF1">
    <property type="entry name" value="INNER MEMBRANE PROTEIN YHJD"/>
    <property type="match status" value="1"/>
</dbReference>